<feature type="region of interest" description="Disordered" evidence="2">
    <location>
        <begin position="1645"/>
        <end position="1686"/>
    </location>
</feature>
<dbReference type="SUPFAM" id="SSF51126">
    <property type="entry name" value="Pectin lyase-like"/>
    <property type="match status" value="3"/>
</dbReference>
<dbReference type="PANTHER" id="PTHR35037:SF3">
    <property type="entry name" value="C-TERMINAL REGION OF AIDA-LIKE PROTEIN"/>
    <property type="match status" value="1"/>
</dbReference>
<dbReference type="RefSeq" id="WP_143850997.1">
    <property type="nucleotide sequence ID" value="NZ_NNRJ01000076.1"/>
</dbReference>
<accession>A0A256EXS1</accession>
<dbReference type="Pfam" id="PF12951">
    <property type="entry name" value="PATR"/>
    <property type="match status" value="7"/>
</dbReference>
<comment type="caution">
    <text evidence="4">The sequence shown here is derived from an EMBL/GenBank/DDBJ whole genome shotgun (WGS) entry which is preliminary data.</text>
</comment>
<sequence length="1980" mass="203272">MAIALLQPQSIAQAKNHTDDGQTTLSGDVTDCTPSNFAQGNGSIHGITSCMAVGSFSKPTSVTFDGNLSYDINVGDLTDQTLGSYFAGLAVLGGGEITVKGDYGISGLGAPVINSKYPMAAISSYYGLSSFKDNPDWHTTKIDIQGDLQVGGGMLFYQGGSHADDASNLQPSTDQYGSLTIGGTTTMDARSDDTAMFYNNGSAALVAPMIFNDTHADFNGSANFNLPLLSIKDPSGNKSVYGAIILAGPQSSLSFKKPSTYTLAQQYNPQLTGVINPSGVEGSVTPNYPAAYGWVMLSGVWDSAGTRGGLKPTADVDDVFGSTIANFNANYMTLNYTMDGDGPSGIWGVVSLNQHAHASLSNTTLNLNMQGSKDSRASVFLSGITPFSPAPQTNTADIPTVYFDNKFDLNNVNVNFNGTDSGKYVSLFDVDATIATVSVSGTSSLIASDNSAISDRSLIYINNTMKVKSDPRDAVKNYDGLDSAQLTFNATQTTLRGGIYVDDLDNKKAFTGKNLLNFTIDGSSTSWLGDLYVASEVTALHPDRFASATITIINGAIWTGDVTSNKNNVTLKLANGGIWSPLNDVTPDPFVAGKISLDGGIIHTLSQPLTISVPIELGINGGTFDTAGQPTTYSSTITGSGLLYKRGDGTLILDGQNKPPRIILQEGVLSVGSDDNLGGDPTHHLDLAGGTLQITGTTMHSTRSVINWGPTGGGFDIADAGNTFTIAQNLATGGALTKLGAGTLVLSGANAYTGGTNINAGTLSVSSDSNLGDPSGALNFSGGTLLITGDMNADRKVSLSSAGGTVSVDSAKTATFSGVIANADTAKGSFTKAGDGTLVLTASNTYTGGTTIAAGTLQLGDGTAGHDGMILGDIVNNSTLNVNNMNAAALSGAISGTGSVKQSGAGTLTLSGNNSYGDTHFNNGVLSVAQAANLGSGTLDFDGGTLQVTGKSFKATASTINWGAHGGGFDIADANNTFSVSSAFSGAGALTKTGAGGLILSADSSGYNGAVSVKAGDLRLDGATLGGTLAVDDKADLGGHGAISGAARFASGATLFGQSKQKLSFGNGLNLATGSQTDVTLTGGQSQNALFDVTGDLALNGTLNVESGSVMGTGVYRIFDYTGNLTENTMTLGTIADSNIADFNLQTAINHQVNLVNTAGRSMFFWDGAGPGNDGIIQGGNGTWDSAASNWTGADGLINSPWSNDGFAVFGGTGGTVTIDAGYQPSVNGMQFMSNGYVLQGSSLTLAGTGDQLIIVGDGSLQSSAMTATIHSDIEGNEGLLKSGAGQLVLNGANTYTGTTTVTEGLLTLGEGGSIDSTSGIVLASTRYGYGDFAVDKTTDTTLANQISGIGTVFKRGKATTTFSGDNSFSGGLTVEAGAAKAGIADNAFGSGHVKIADGARLDLANFNETIGGLDGLNPADGNGHDGNINLGSGTLTLNQDLHADFSGVISGTGGLTKNGKGDLVLYGANDYSGATALNEGALVQGAAGGFSAASTYNVASGASLELGGFSSTLAGLSNGGDVFFGGNGGSVLNVSGDYNGTGGTLHMSAVFGDDNSLTDRMNVTGNTSGSSKIDITNRHGFGAKTNNGIEIISVAGNSDGLFTLNGDYTTKEGKPGIMTDSAYAYTLQQGGTNTPNDGNWYLVSKMDKDNPAPPIDPSCETTNTCPPSPPSPPSPSGPDRYSPAAPVYESYTSTLQALNKLPTLQQRVGKRYLEGSDQANAGESDSQAIWGRIEGAHHRAENGSTAGDLRQEINTLIMQAGVDGQFYEDENGKLFAGITGQYGNARSDIDNRTGDGSGHISTQGWGLGATATWYGTSGFYLDAQAQANWYDSDLDVDARNQTLTNGNKGFGYALSLEAGQRFDMNQYWSLTPQAQLMWSSVDFDTFTDTYGARISNRNGENLTARLGLAANYTKSWKNHDGLMVNTSLYAIANLYQELMGDARMNYAGTHMVTDSDDTWGGIGVGTTYAWADNKYMLYG</sequence>
<dbReference type="EMBL" id="NNRJ01000076">
    <property type="protein sequence ID" value="OYR07414.1"/>
    <property type="molecule type" value="Genomic_DNA"/>
</dbReference>
<evidence type="ECO:0000313" key="4">
    <source>
        <dbReference type="EMBL" id="OYR07414.1"/>
    </source>
</evidence>
<dbReference type="Gene3D" id="2.40.128.130">
    <property type="entry name" value="Autotransporter beta-domain"/>
    <property type="match status" value="1"/>
</dbReference>
<evidence type="ECO:0000256" key="1">
    <source>
        <dbReference type="ARBA" id="ARBA00022729"/>
    </source>
</evidence>
<keyword evidence="1" id="KW-0732">Signal</keyword>
<dbReference type="Proteomes" id="UP000215590">
    <property type="component" value="Unassembled WGS sequence"/>
</dbReference>
<dbReference type="PANTHER" id="PTHR35037">
    <property type="entry name" value="C-TERMINAL REGION OF AIDA-LIKE PROTEIN"/>
    <property type="match status" value="1"/>
</dbReference>
<feature type="domain" description="Autotransporter" evidence="3">
    <location>
        <begin position="1723"/>
        <end position="1980"/>
    </location>
</feature>
<dbReference type="InterPro" id="IPR051551">
    <property type="entry name" value="Autotransporter_adhesion"/>
</dbReference>
<dbReference type="SMART" id="SM00869">
    <property type="entry name" value="Autotransporter"/>
    <property type="match status" value="1"/>
</dbReference>
<dbReference type="PROSITE" id="PS51208">
    <property type="entry name" value="AUTOTRANSPORTER"/>
    <property type="match status" value="1"/>
</dbReference>
<dbReference type="Pfam" id="PF03797">
    <property type="entry name" value="Autotransporter"/>
    <property type="match status" value="1"/>
</dbReference>
<organism evidence="4 5">
    <name type="scientific">Brucella thiophenivorans</name>
    <dbReference type="NCBI Taxonomy" id="571255"/>
    <lineage>
        <taxon>Bacteria</taxon>
        <taxon>Pseudomonadati</taxon>
        <taxon>Pseudomonadota</taxon>
        <taxon>Alphaproteobacteria</taxon>
        <taxon>Hyphomicrobiales</taxon>
        <taxon>Brucellaceae</taxon>
        <taxon>Brucella/Ochrobactrum group</taxon>
        <taxon>Brucella</taxon>
    </lineage>
</organism>
<dbReference type="GO" id="GO:0019867">
    <property type="term" value="C:outer membrane"/>
    <property type="evidence" value="ECO:0007669"/>
    <property type="project" value="InterPro"/>
</dbReference>
<dbReference type="NCBIfam" id="TIGR02601">
    <property type="entry name" value="autotrns_rpt"/>
    <property type="match status" value="7"/>
</dbReference>
<name>A0A256EXS1_9HYPH</name>
<dbReference type="InterPro" id="IPR006315">
    <property type="entry name" value="OM_autotransptr_brl_dom"/>
</dbReference>
<reference evidence="4 5" key="1">
    <citation type="submission" date="2017-07" db="EMBL/GenBank/DDBJ databases">
        <title>Phylogenetic study on the rhizospheric bacterium Ochrobactrum sp. A44.</title>
        <authorList>
            <person name="Krzyzanowska D.M."/>
            <person name="Ossowicki A."/>
            <person name="Rajewska M."/>
            <person name="Maciag T."/>
            <person name="Kaczynski Z."/>
            <person name="Czerwicka M."/>
            <person name="Jafra S."/>
        </authorList>
    </citation>
    <scope>NUCLEOTIDE SEQUENCE [LARGE SCALE GENOMIC DNA]</scope>
    <source>
        <strain evidence="4 5">DSM 7216</strain>
    </source>
</reference>
<keyword evidence="5" id="KW-1185">Reference proteome</keyword>
<dbReference type="InterPro" id="IPR012332">
    <property type="entry name" value="Autotransporter_pectin_lyase_C"/>
</dbReference>
<dbReference type="InterPro" id="IPR043990">
    <property type="entry name" value="AC_1"/>
</dbReference>
<dbReference type="Gene3D" id="2.160.20.20">
    <property type="match status" value="3"/>
</dbReference>
<dbReference type="SUPFAM" id="SSF103515">
    <property type="entry name" value="Autotransporter"/>
    <property type="match status" value="1"/>
</dbReference>
<gene>
    <name evidence="4" type="ORF">CEV31_4155</name>
</gene>
<dbReference type="NCBIfam" id="TIGR01414">
    <property type="entry name" value="autotrans_barl"/>
    <property type="match status" value="1"/>
</dbReference>
<evidence type="ECO:0000313" key="5">
    <source>
        <dbReference type="Proteomes" id="UP000215590"/>
    </source>
</evidence>
<feature type="compositionally biased region" description="Pro residues" evidence="2">
    <location>
        <begin position="1667"/>
        <end position="1677"/>
    </location>
</feature>
<dbReference type="InterPro" id="IPR036709">
    <property type="entry name" value="Autotransporte_beta_dom_sf"/>
</dbReference>
<dbReference type="InterPro" id="IPR011050">
    <property type="entry name" value="Pectin_lyase_fold/virulence"/>
</dbReference>
<feature type="non-terminal residue" evidence="4">
    <location>
        <position position="1980"/>
    </location>
</feature>
<dbReference type="Pfam" id="PF18883">
    <property type="entry name" value="AC_1"/>
    <property type="match status" value="1"/>
</dbReference>
<protein>
    <submittedName>
        <fullName evidence="4">Outer membrane autotransporter barrel domain protein</fullName>
    </submittedName>
</protein>
<evidence type="ECO:0000256" key="2">
    <source>
        <dbReference type="SAM" id="MobiDB-lite"/>
    </source>
</evidence>
<dbReference type="InterPro" id="IPR013425">
    <property type="entry name" value="Autotrns_rpt"/>
</dbReference>
<dbReference type="CDD" id="cd01344">
    <property type="entry name" value="PL2_Passenger_AT"/>
    <property type="match status" value="1"/>
</dbReference>
<dbReference type="InterPro" id="IPR005546">
    <property type="entry name" value="Autotransporte_beta"/>
</dbReference>
<proteinExistence type="predicted"/>
<dbReference type="OrthoDB" id="6053567at2"/>
<evidence type="ECO:0000259" key="3">
    <source>
        <dbReference type="PROSITE" id="PS51208"/>
    </source>
</evidence>